<sequence>MNEEENRPISPSRESRSPTWTHCASVQNRATSTDQPIPRRSNTRKGAPRMHNRHKVTANRSQSLHRSSNEVVPLTSSQPDDDYSPLGIYSHRAEEQGRNLPLHSTPLTMVNGSGILEMSNDSHPCNSKFLPDLHSAGAVEDGRLQPSRRTIAAEPSASAIEDQNLRSIGSAYLAPLQHE</sequence>
<dbReference type="Proteomes" id="UP001634007">
    <property type="component" value="Unassembled WGS sequence"/>
</dbReference>
<dbReference type="AlphaFoldDB" id="A0ABD3KMU8"/>
<reference evidence="2 3" key="1">
    <citation type="submission" date="2024-11" db="EMBL/GenBank/DDBJ databases">
        <title>Chromosome-level genome assembly of Eucalyptus globulus Labill. provides insights into its genome evolution.</title>
        <authorList>
            <person name="Li X."/>
        </authorList>
    </citation>
    <scope>NUCLEOTIDE SEQUENCE [LARGE SCALE GENOMIC DNA]</scope>
    <source>
        <strain evidence="2">CL2024</strain>
        <tissue evidence="2">Fresh tender leaves</tissue>
    </source>
</reference>
<feature type="compositionally biased region" description="Polar residues" evidence="1">
    <location>
        <begin position="19"/>
        <end position="35"/>
    </location>
</feature>
<dbReference type="EMBL" id="JBJKBG010000005">
    <property type="protein sequence ID" value="KAL3739508.1"/>
    <property type="molecule type" value="Genomic_DNA"/>
</dbReference>
<organism evidence="2 3">
    <name type="scientific">Eucalyptus globulus</name>
    <name type="common">Tasmanian blue gum</name>
    <dbReference type="NCBI Taxonomy" id="34317"/>
    <lineage>
        <taxon>Eukaryota</taxon>
        <taxon>Viridiplantae</taxon>
        <taxon>Streptophyta</taxon>
        <taxon>Embryophyta</taxon>
        <taxon>Tracheophyta</taxon>
        <taxon>Spermatophyta</taxon>
        <taxon>Magnoliopsida</taxon>
        <taxon>eudicotyledons</taxon>
        <taxon>Gunneridae</taxon>
        <taxon>Pentapetalae</taxon>
        <taxon>rosids</taxon>
        <taxon>malvids</taxon>
        <taxon>Myrtales</taxon>
        <taxon>Myrtaceae</taxon>
        <taxon>Myrtoideae</taxon>
        <taxon>Eucalypteae</taxon>
        <taxon>Eucalyptus</taxon>
    </lineage>
</organism>
<proteinExistence type="predicted"/>
<accession>A0ABD3KMU8</accession>
<evidence type="ECO:0000313" key="3">
    <source>
        <dbReference type="Proteomes" id="UP001634007"/>
    </source>
</evidence>
<protein>
    <submittedName>
        <fullName evidence="2">Uncharacterized protein</fullName>
    </submittedName>
</protein>
<name>A0ABD3KMU8_EUCGL</name>
<feature type="compositionally biased region" description="Polar residues" evidence="1">
    <location>
        <begin position="58"/>
        <end position="78"/>
    </location>
</feature>
<evidence type="ECO:0000256" key="1">
    <source>
        <dbReference type="SAM" id="MobiDB-lite"/>
    </source>
</evidence>
<evidence type="ECO:0000313" key="2">
    <source>
        <dbReference type="EMBL" id="KAL3739508.1"/>
    </source>
</evidence>
<feature type="compositionally biased region" description="Basic residues" evidence="1">
    <location>
        <begin position="41"/>
        <end position="57"/>
    </location>
</feature>
<keyword evidence="3" id="KW-1185">Reference proteome</keyword>
<gene>
    <name evidence="2" type="ORF">ACJRO7_020856</name>
</gene>
<feature type="region of interest" description="Disordered" evidence="1">
    <location>
        <begin position="1"/>
        <end position="87"/>
    </location>
</feature>
<comment type="caution">
    <text evidence="2">The sequence shown here is derived from an EMBL/GenBank/DDBJ whole genome shotgun (WGS) entry which is preliminary data.</text>
</comment>